<feature type="transmembrane region" description="Helical" evidence="1">
    <location>
        <begin position="6"/>
        <end position="21"/>
    </location>
</feature>
<keyword evidence="1" id="KW-1133">Transmembrane helix</keyword>
<name>A0A7J6I5B8_CANSA</name>
<keyword evidence="3" id="KW-1185">Reference proteome</keyword>
<gene>
    <name evidence="2" type="ORF">G4B88_010209</name>
</gene>
<dbReference type="Proteomes" id="UP000583929">
    <property type="component" value="Unassembled WGS sequence"/>
</dbReference>
<dbReference type="EMBL" id="JAATIQ010000006">
    <property type="protein sequence ID" value="KAF4402757.1"/>
    <property type="molecule type" value="Genomic_DNA"/>
</dbReference>
<keyword evidence="1" id="KW-0472">Membrane</keyword>
<evidence type="ECO:0000313" key="3">
    <source>
        <dbReference type="Proteomes" id="UP000583929"/>
    </source>
</evidence>
<sequence length="61" mass="7399">MHDLAFPFVVLDAFFFYNFLADKEIKWYIILLFVNWRIRNITIAFQLAVFALICYFINLTD</sequence>
<proteinExistence type="predicted"/>
<accession>A0A7J6I5B8</accession>
<feature type="transmembrane region" description="Helical" evidence="1">
    <location>
        <begin position="41"/>
        <end position="58"/>
    </location>
</feature>
<dbReference type="AlphaFoldDB" id="A0A7J6I5B8"/>
<evidence type="ECO:0000256" key="1">
    <source>
        <dbReference type="SAM" id="Phobius"/>
    </source>
</evidence>
<keyword evidence="1" id="KW-0812">Transmembrane</keyword>
<organism evidence="2 3">
    <name type="scientific">Cannabis sativa</name>
    <name type="common">Hemp</name>
    <name type="synonym">Marijuana</name>
    <dbReference type="NCBI Taxonomy" id="3483"/>
    <lineage>
        <taxon>Eukaryota</taxon>
        <taxon>Viridiplantae</taxon>
        <taxon>Streptophyta</taxon>
        <taxon>Embryophyta</taxon>
        <taxon>Tracheophyta</taxon>
        <taxon>Spermatophyta</taxon>
        <taxon>Magnoliopsida</taxon>
        <taxon>eudicotyledons</taxon>
        <taxon>Gunneridae</taxon>
        <taxon>Pentapetalae</taxon>
        <taxon>rosids</taxon>
        <taxon>fabids</taxon>
        <taxon>Rosales</taxon>
        <taxon>Cannabaceae</taxon>
        <taxon>Cannabis</taxon>
    </lineage>
</organism>
<comment type="caution">
    <text evidence="2">The sequence shown here is derived from an EMBL/GenBank/DDBJ whole genome shotgun (WGS) entry which is preliminary data.</text>
</comment>
<evidence type="ECO:0000313" key="2">
    <source>
        <dbReference type="EMBL" id="KAF4402757.1"/>
    </source>
</evidence>
<reference evidence="2 3" key="1">
    <citation type="journal article" date="2020" name="bioRxiv">
        <title>Sequence and annotation of 42 cannabis genomes reveals extensive copy number variation in cannabinoid synthesis and pathogen resistance genes.</title>
        <authorList>
            <person name="Mckernan K.J."/>
            <person name="Helbert Y."/>
            <person name="Kane L.T."/>
            <person name="Ebling H."/>
            <person name="Zhang L."/>
            <person name="Liu B."/>
            <person name="Eaton Z."/>
            <person name="Mclaughlin S."/>
            <person name="Kingan S."/>
            <person name="Baybayan P."/>
            <person name="Concepcion G."/>
            <person name="Jordan M."/>
            <person name="Riva A."/>
            <person name="Barbazuk W."/>
            <person name="Harkins T."/>
        </authorList>
    </citation>
    <scope>NUCLEOTIDE SEQUENCE [LARGE SCALE GENOMIC DNA]</scope>
    <source>
        <strain evidence="3">cv. Jamaican Lion 4</strain>
        <tissue evidence="2">Leaf</tissue>
    </source>
</reference>
<protein>
    <submittedName>
        <fullName evidence="2">Uncharacterized protein</fullName>
    </submittedName>
</protein>